<name>A0ACD3AJ94_9AGAR</name>
<proteinExistence type="predicted"/>
<dbReference type="Proteomes" id="UP000308600">
    <property type="component" value="Unassembled WGS sequence"/>
</dbReference>
<protein>
    <submittedName>
        <fullName evidence="1">Uncharacterized protein</fullName>
    </submittedName>
</protein>
<evidence type="ECO:0000313" key="2">
    <source>
        <dbReference type="Proteomes" id="UP000308600"/>
    </source>
</evidence>
<evidence type="ECO:0000313" key="1">
    <source>
        <dbReference type="EMBL" id="TFK65815.1"/>
    </source>
</evidence>
<sequence>MHSVEIPEDILREILEISAYTSFAQAALLAQVSHVVHTWYVHWLGVALSPLTVF</sequence>
<accession>A0ACD3AJ94</accession>
<organism evidence="1 2">
    <name type="scientific">Pluteus cervinus</name>
    <dbReference type="NCBI Taxonomy" id="181527"/>
    <lineage>
        <taxon>Eukaryota</taxon>
        <taxon>Fungi</taxon>
        <taxon>Dikarya</taxon>
        <taxon>Basidiomycota</taxon>
        <taxon>Agaricomycotina</taxon>
        <taxon>Agaricomycetes</taxon>
        <taxon>Agaricomycetidae</taxon>
        <taxon>Agaricales</taxon>
        <taxon>Pluteineae</taxon>
        <taxon>Pluteaceae</taxon>
        <taxon>Pluteus</taxon>
    </lineage>
</organism>
<dbReference type="EMBL" id="ML208425">
    <property type="protein sequence ID" value="TFK65815.1"/>
    <property type="molecule type" value="Genomic_DNA"/>
</dbReference>
<reference evidence="1 2" key="1">
    <citation type="journal article" date="2019" name="Nat. Ecol. Evol.">
        <title>Megaphylogeny resolves global patterns of mushroom evolution.</title>
        <authorList>
            <person name="Varga T."/>
            <person name="Krizsan K."/>
            <person name="Foldi C."/>
            <person name="Dima B."/>
            <person name="Sanchez-Garcia M."/>
            <person name="Sanchez-Ramirez S."/>
            <person name="Szollosi G.J."/>
            <person name="Szarkandi J.G."/>
            <person name="Papp V."/>
            <person name="Albert L."/>
            <person name="Andreopoulos W."/>
            <person name="Angelini C."/>
            <person name="Antonin V."/>
            <person name="Barry K.W."/>
            <person name="Bougher N.L."/>
            <person name="Buchanan P."/>
            <person name="Buyck B."/>
            <person name="Bense V."/>
            <person name="Catcheside P."/>
            <person name="Chovatia M."/>
            <person name="Cooper J."/>
            <person name="Damon W."/>
            <person name="Desjardin D."/>
            <person name="Finy P."/>
            <person name="Geml J."/>
            <person name="Haridas S."/>
            <person name="Hughes K."/>
            <person name="Justo A."/>
            <person name="Karasinski D."/>
            <person name="Kautmanova I."/>
            <person name="Kiss B."/>
            <person name="Kocsube S."/>
            <person name="Kotiranta H."/>
            <person name="LaButti K.M."/>
            <person name="Lechner B.E."/>
            <person name="Liimatainen K."/>
            <person name="Lipzen A."/>
            <person name="Lukacs Z."/>
            <person name="Mihaltcheva S."/>
            <person name="Morgado L.N."/>
            <person name="Niskanen T."/>
            <person name="Noordeloos M.E."/>
            <person name="Ohm R.A."/>
            <person name="Ortiz-Santana B."/>
            <person name="Ovrebo C."/>
            <person name="Racz N."/>
            <person name="Riley R."/>
            <person name="Savchenko A."/>
            <person name="Shiryaev A."/>
            <person name="Soop K."/>
            <person name="Spirin V."/>
            <person name="Szebenyi C."/>
            <person name="Tomsovsky M."/>
            <person name="Tulloss R.E."/>
            <person name="Uehling J."/>
            <person name="Grigoriev I.V."/>
            <person name="Vagvolgyi C."/>
            <person name="Papp T."/>
            <person name="Martin F.M."/>
            <person name="Miettinen O."/>
            <person name="Hibbett D.S."/>
            <person name="Nagy L.G."/>
        </authorList>
    </citation>
    <scope>NUCLEOTIDE SEQUENCE [LARGE SCALE GENOMIC DNA]</scope>
    <source>
        <strain evidence="1 2">NL-1719</strain>
    </source>
</reference>
<gene>
    <name evidence="1" type="ORF">BDN72DRAFT_845124</name>
</gene>
<keyword evidence="2" id="KW-1185">Reference proteome</keyword>